<dbReference type="PIRSF" id="PIRSF035875">
    <property type="entry name" value="RNase_BN"/>
    <property type="match status" value="1"/>
</dbReference>
<keyword evidence="3 6" id="KW-0812">Transmembrane</keyword>
<dbReference type="Proteomes" id="UP000288812">
    <property type="component" value="Unassembled WGS sequence"/>
</dbReference>
<dbReference type="RefSeq" id="WP_127723447.1">
    <property type="nucleotide sequence ID" value="NZ_RLIH01000002.1"/>
</dbReference>
<dbReference type="EMBL" id="RLIH01000002">
    <property type="protein sequence ID" value="RVU55603.1"/>
    <property type="molecule type" value="Genomic_DNA"/>
</dbReference>
<feature type="transmembrane region" description="Helical" evidence="6">
    <location>
        <begin position="256"/>
        <end position="277"/>
    </location>
</feature>
<evidence type="ECO:0000313" key="8">
    <source>
        <dbReference type="Proteomes" id="UP000288812"/>
    </source>
</evidence>
<dbReference type="AlphaFoldDB" id="A0A437S920"/>
<comment type="subcellular location">
    <subcellularLocation>
        <location evidence="1">Cell membrane</location>
        <topology evidence="1">Multi-pass membrane protein</topology>
    </subcellularLocation>
</comment>
<feature type="transmembrane region" description="Helical" evidence="6">
    <location>
        <begin position="225"/>
        <end position="244"/>
    </location>
</feature>
<evidence type="ECO:0000256" key="3">
    <source>
        <dbReference type="ARBA" id="ARBA00022692"/>
    </source>
</evidence>
<evidence type="ECO:0000256" key="6">
    <source>
        <dbReference type="SAM" id="Phobius"/>
    </source>
</evidence>
<proteinExistence type="predicted"/>
<keyword evidence="8" id="KW-1185">Reference proteome</keyword>
<dbReference type="InterPro" id="IPR017039">
    <property type="entry name" value="Virul_fac_BrkB"/>
</dbReference>
<gene>
    <name evidence="7" type="ORF">EF514_02415</name>
</gene>
<evidence type="ECO:0000256" key="5">
    <source>
        <dbReference type="ARBA" id="ARBA00023136"/>
    </source>
</evidence>
<feature type="transmembrane region" description="Helical" evidence="6">
    <location>
        <begin position="183"/>
        <end position="204"/>
    </location>
</feature>
<keyword evidence="5 6" id="KW-0472">Membrane</keyword>
<evidence type="ECO:0000256" key="4">
    <source>
        <dbReference type="ARBA" id="ARBA00022989"/>
    </source>
</evidence>
<organism evidence="7 8">
    <name type="scientific">Anaerosphaera multitolerans</name>
    <dbReference type="NCBI Taxonomy" id="2487351"/>
    <lineage>
        <taxon>Bacteria</taxon>
        <taxon>Bacillati</taxon>
        <taxon>Bacillota</taxon>
        <taxon>Tissierellia</taxon>
        <taxon>Tissierellales</taxon>
        <taxon>Peptoniphilaceae</taxon>
        <taxon>Anaerosphaera</taxon>
    </lineage>
</organism>
<evidence type="ECO:0000256" key="1">
    <source>
        <dbReference type="ARBA" id="ARBA00004651"/>
    </source>
</evidence>
<feature type="transmembrane region" description="Helical" evidence="6">
    <location>
        <begin position="40"/>
        <end position="59"/>
    </location>
</feature>
<keyword evidence="2" id="KW-1003">Cell membrane</keyword>
<dbReference type="PANTHER" id="PTHR30213:SF0">
    <property type="entry name" value="UPF0761 MEMBRANE PROTEIN YIHY"/>
    <property type="match status" value="1"/>
</dbReference>
<evidence type="ECO:0000256" key="2">
    <source>
        <dbReference type="ARBA" id="ARBA00022475"/>
    </source>
</evidence>
<dbReference type="PANTHER" id="PTHR30213">
    <property type="entry name" value="INNER MEMBRANE PROTEIN YHJD"/>
    <property type="match status" value="1"/>
</dbReference>
<accession>A0A437S920</accession>
<feature type="transmembrane region" description="Helical" evidence="6">
    <location>
        <begin position="141"/>
        <end position="163"/>
    </location>
</feature>
<keyword evidence="4 6" id="KW-1133">Transmembrane helix</keyword>
<feature type="transmembrane region" description="Helical" evidence="6">
    <location>
        <begin position="99"/>
        <end position="120"/>
    </location>
</feature>
<sequence length="311" mass="35807">MLKFINKFIEKHQNNSIFIFFDKLIYRFFEHRIFEISGSLVYFTILSMFPFLIALLNAINFTNILSSEALLEYLEYLPQYAKDIIISFLNEISTKSSGGLFSISVIAGLWTSSTVIKQIMKNINLAYGSKDKRNYIKAKAIAVFFTLALIVMIMLLLLTQVFGDLIVTKAVSFFDLNNEVISLWNSLSLFIPIIYIIIILFLLYRFSLDPKLRSHLRFKIAIPGAIIATFSAILVTKFFGYYVIHFSNYSITYGSLGSIIVLLIWIWLMNMIILLGAEINAVLFSMYVDKNTDLIQRKESVLKNFIIETDE</sequence>
<dbReference type="OrthoDB" id="9775903at2"/>
<dbReference type="NCBIfam" id="TIGR00765">
    <property type="entry name" value="yihY_not_rbn"/>
    <property type="match status" value="1"/>
</dbReference>
<dbReference type="GO" id="GO:0005886">
    <property type="term" value="C:plasma membrane"/>
    <property type="evidence" value="ECO:0007669"/>
    <property type="project" value="UniProtKB-SubCell"/>
</dbReference>
<name>A0A437S920_9FIRM</name>
<comment type="caution">
    <text evidence="7">The sequence shown here is derived from an EMBL/GenBank/DDBJ whole genome shotgun (WGS) entry which is preliminary data.</text>
</comment>
<evidence type="ECO:0000313" key="7">
    <source>
        <dbReference type="EMBL" id="RVU55603.1"/>
    </source>
</evidence>
<reference evidence="7 8" key="1">
    <citation type="submission" date="2018-11" db="EMBL/GenBank/DDBJ databases">
        <title>Genome sequencing and assembly of Anaerosphaera sp. nov., GS7-6-2.</title>
        <authorList>
            <person name="Rettenmaier R."/>
            <person name="Liebl W."/>
            <person name="Zverlov V."/>
        </authorList>
    </citation>
    <scope>NUCLEOTIDE SEQUENCE [LARGE SCALE GENOMIC DNA]</scope>
    <source>
        <strain evidence="7 8">GS7-6-2</strain>
    </source>
</reference>
<dbReference type="Pfam" id="PF03631">
    <property type="entry name" value="Virul_fac_BrkB"/>
    <property type="match status" value="1"/>
</dbReference>
<protein>
    <submittedName>
        <fullName evidence="7">YihY/virulence factor BrkB family protein</fullName>
    </submittedName>
</protein>